<reference evidence="2" key="2">
    <citation type="submission" date="2020-06" db="EMBL/GenBank/DDBJ databases">
        <authorList>
            <person name="Ji K."/>
            <person name="Li J."/>
        </authorList>
    </citation>
    <scope>NUCLEOTIDE SEQUENCE</scope>
    <source>
        <strain evidence="2">JKM2019</strain>
        <tissue evidence="2">Whole body</tissue>
    </source>
</reference>
<keyword evidence="1" id="KW-0472">Membrane</keyword>
<dbReference type="Proteomes" id="UP000790347">
    <property type="component" value="Unassembled WGS sequence"/>
</dbReference>
<evidence type="ECO:0000313" key="4">
    <source>
        <dbReference type="Proteomes" id="UP000790347"/>
    </source>
</evidence>
<keyword evidence="1" id="KW-1133">Transmembrane helix</keyword>
<comment type="caution">
    <text evidence="3">The sequence shown here is derived from an EMBL/GenBank/DDBJ whole genome shotgun (WGS) entry which is preliminary data.</text>
</comment>
<keyword evidence="1" id="KW-0812">Transmembrane</keyword>
<reference evidence="3" key="1">
    <citation type="submission" date="2013-05" db="EMBL/GenBank/DDBJ databases">
        <authorList>
            <person name="Yim A.K.Y."/>
            <person name="Chan T.F."/>
            <person name="Ji K.M."/>
            <person name="Liu X.Y."/>
            <person name="Zhou J.W."/>
            <person name="Li R.Q."/>
            <person name="Yang K.Y."/>
            <person name="Li J."/>
            <person name="Li M."/>
            <person name="Law P.T.W."/>
            <person name="Wu Y.L."/>
            <person name="Cai Z.L."/>
            <person name="Qin H."/>
            <person name="Bao Y."/>
            <person name="Leung R.K.K."/>
            <person name="Ng P.K.S."/>
            <person name="Zou J."/>
            <person name="Zhong X.J."/>
            <person name="Ran P.X."/>
            <person name="Zhong N.S."/>
            <person name="Liu Z.G."/>
            <person name="Tsui S.K.W."/>
        </authorList>
    </citation>
    <scope>NUCLEOTIDE SEQUENCE</scope>
    <source>
        <strain evidence="3">Derf</strain>
        <tissue evidence="3">Whole organism</tissue>
    </source>
</reference>
<dbReference type="EMBL" id="SDOV01000002">
    <property type="protein sequence ID" value="KAH7644026.1"/>
    <property type="molecule type" value="Genomic_DNA"/>
</dbReference>
<feature type="transmembrane region" description="Helical" evidence="1">
    <location>
        <begin position="137"/>
        <end position="157"/>
    </location>
</feature>
<protein>
    <submittedName>
        <fullName evidence="3">Uncharacterized protein</fullName>
    </submittedName>
</protein>
<dbReference type="Proteomes" id="UP000828236">
    <property type="component" value="Unassembled WGS sequence"/>
</dbReference>
<proteinExistence type="predicted"/>
<sequence length="298" mass="34712">MFFDYMMTGFKSKPANDDEMIILNGKYSNKSIRFPYKPFYGLDRTLNCSQSIYSNFDHCEIQAQLEWDIRINGYFYSNQQFCCFIWTALDCETKVANVCNERFSKLIKDNTIEWFGKFCHQFNHSSWFCWWTPKNRVYVTIALIIITIITAICVTFCNRFPSNKKPPTFKIKGKNLASKNENKSIIHKNIDKNITTTETKLPSKLSPTKLPWKTSVIKNEIEQQKYDYVSQYLGIDPDLDSIHSFPDIDTQFISSSTNLSELQGPSWRIFRTKTPPIMSGETTNIIAQNPIINNILQL</sequence>
<evidence type="ECO:0000313" key="3">
    <source>
        <dbReference type="EMBL" id="KAH9494239.1"/>
    </source>
</evidence>
<reference evidence="2" key="3">
    <citation type="journal article" date="2021" name="World Allergy Organ. J.">
        <title>Chromosome-level assembly of Dermatophagoides farinae genome and transcriptome reveals two novel allergens Der f 37 and Der f 39.</title>
        <authorList>
            <person name="Chen J."/>
            <person name="Cai Z."/>
            <person name="Fan D."/>
            <person name="Hu J."/>
            <person name="Hou Y."/>
            <person name="He Y."/>
            <person name="Zhang Z."/>
            <person name="Zhao Z."/>
            <person name="Gao P."/>
            <person name="Hu W."/>
            <person name="Sun J."/>
            <person name="Li J."/>
            <person name="Ji K."/>
        </authorList>
    </citation>
    <scope>NUCLEOTIDE SEQUENCE</scope>
    <source>
        <strain evidence="2">JKM2019</strain>
    </source>
</reference>
<dbReference type="AlphaFoldDB" id="A0A922HKC1"/>
<accession>A0A922HKC1</accession>
<name>A0A922HKC1_DERFA</name>
<evidence type="ECO:0000313" key="2">
    <source>
        <dbReference type="EMBL" id="KAH7644026.1"/>
    </source>
</evidence>
<dbReference type="EMBL" id="ASGP02000008">
    <property type="protein sequence ID" value="KAH9494239.1"/>
    <property type="molecule type" value="Genomic_DNA"/>
</dbReference>
<keyword evidence="4" id="KW-1185">Reference proteome</keyword>
<dbReference type="OrthoDB" id="6511903at2759"/>
<gene>
    <name evidence="3" type="ORF">DERF_014941</name>
    <name evidence="2" type="ORF">HUG17_6388</name>
</gene>
<reference evidence="3" key="4">
    <citation type="journal article" date="2022" name="Res Sq">
        <title>Comparative Genomics Reveals Insights into the Divergent Evolution of Astigmatic Mites and Household Pest Adaptations.</title>
        <authorList>
            <person name="Xiong Q."/>
            <person name="Wan A.T.-Y."/>
            <person name="Liu X.-Y."/>
            <person name="Fung C.S.-H."/>
            <person name="Xiao X."/>
            <person name="Malainual N."/>
            <person name="Hou J."/>
            <person name="Wang L."/>
            <person name="Wang M."/>
            <person name="Yang K."/>
            <person name="Cui Y."/>
            <person name="Leung E."/>
            <person name="Nong W."/>
            <person name="Shin S.-K."/>
            <person name="Au S."/>
            <person name="Jeong K.Y."/>
            <person name="Chew F.T."/>
            <person name="Hui J."/>
            <person name="Leung T.F."/>
            <person name="Tungtrongchitr A."/>
            <person name="Zhong N."/>
            <person name="Liu Z."/>
            <person name="Tsui S."/>
        </authorList>
    </citation>
    <scope>NUCLEOTIDE SEQUENCE</scope>
    <source>
        <strain evidence="3">Derf</strain>
        <tissue evidence="3">Whole organism</tissue>
    </source>
</reference>
<evidence type="ECO:0000256" key="1">
    <source>
        <dbReference type="SAM" id="Phobius"/>
    </source>
</evidence>
<organism evidence="3 4">
    <name type="scientific">Dermatophagoides farinae</name>
    <name type="common">American house dust mite</name>
    <dbReference type="NCBI Taxonomy" id="6954"/>
    <lineage>
        <taxon>Eukaryota</taxon>
        <taxon>Metazoa</taxon>
        <taxon>Ecdysozoa</taxon>
        <taxon>Arthropoda</taxon>
        <taxon>Chelicerata</taxon>
        <taxon>Arachnida</taxon>
        <taxon>Acari</taxon>
        <taxon>Acariformes</taxon>
        <taxon>Sarcoptiformes</taxon>
        <taxon>Astigmata</taxon>
        <taxon>Psoroptidia</taxon>
        <taxon>Analgoidea</taxon>
        <taxon>Pyroglyphidae</taxon>
        <taxon>Dermatophagoidinae</taxon>
        <taxon>Dermatophagoides</taxon>
    </lineage>
</organism>